<evidence type="ECO:0000256" key="3">
    <source>
        <dbReference type="SAM" id="SignalP"/>
    </source>
</evidence>
<keyword evidence="2" id="KW-0964">Secreted</keyword>
<evidence type="ECO:0000256" key="2">
    <source>
        <dbReference type="ARBA" id="ARBA00022525"/>
    </source>
</evidence>
<accession>A0A9N9X1L8</accession>
<name>A0A9N9X1L8_PHACE</name>
<organism evidence="4 5">
    <name type="scientific">Phaedon cochleariae</name>
    <name type="common">Mustard beetle</name>
    <dbReference type="NCBI Taxonomy" id="80249"/>
    <lineage>
        <taxon>Eukaryota</taxon>
        <taxon>Metazoa</taxon>
        <taxon>Ecdysozoa</taxon>
        <taxon>Arthropoda</taxon>
        <taxon>Hexapoda</taxon>
        <taxon>Insecta</taxon>
        <taxon>Pterygota</taxon>
        <taxon>Neoptera</taxon>
        <taxon>Endopterygota</taxon>
        <taxon>Coleoptera</taxon>
        <taxon>Polyphaga</taxon>
        <taxon>Cucujiformia</taxon>
        <taxon>Chrysomeloidea</taxon>
        <taxon>Chrysomelidae</taxon>
        <taxon>Chrysomelinae</taxon>
        <taxon>Chrysomelini</taxon>
        <taxon>Phaedon</taxon>
    </lineage>
</organism>
<evidence type="ECO:0000313" key="5">
    <source>
        <dbReference type="Proteomes" id="UP001153737"/>
    </source>
</evidence>
<reference evidence="4" key="1">
    <citation type="submission" date="2022-01" db="EMBL/GenBank/DDBJ databases">
        <authorList>
            <person name="King R."/>
        </authorList>
    </citation>
    <scope>NUCLEOTIDE SEQUENCE</scope>
</reference>
<dbReference type="GO" id="GO:0009986">
    <property type="term" value="C:cell surface"/>
    <property type="evidence" value="ECO:0007669"/>
    <property type="project" value="TreeGrafter"/>
</dbReference>
<reference evidence="4" key="2">
    <citation type="submission" date="2022-10" db="EMBL/GenBank/DDBJ databases">
        <authorList>
            <consortium name="ENA_rothamsted_submissions"/>
            <consortium name="culmorum"/>
            <person name="King R."/>
        </authorList>
    </citation>
    <scope>NUCLEOTIDE SEQUENCE</scope>
</reference>
<evidence type="ECO:0000313" key="4">
    <source>
        <dbReference type="EMBL" id="CAG9816474.1"/>
    </source>
</evidence>
<dbReference type="GO" id="GO:0005576">
    <property type="term" value="C:extracellular region"/>
    <property type="evidence" value="ECO:0007669"/>
    <property type="project" value="UniProtKB-SubCell"/>
</dbReference>
<gene>
    <name evidence="4" type="ORF">PHAECO_LOCUS4488</name>
</gene>
<dbReference type="OrthoDB" id="7936313at2759"/>
<sequence length="1935" mass="218644">MKCSLYFFILCVWIFKMEGVLCVDSHFSSEIDRYLEEKSQFLRFTLSQSKHFLSKRHYLESNDITIERETSTTLEERNVDVNFFTFFNTTYLRMGKSIFKMIYSNKTVALTKIGNKFRKFPDGKKALFTKAIEFDGRGMILTRFEVGEAHMYGLVEDDPFFIQTLLVPHSRDAGFFVHNGDLYLIVVNNKGDNLAATSLYKWLGSHFDEIQTVFTTGAIKVTTFSSQTSEIIIILRQLPNRAVFSEVYEFQEEEMKKIQILETEHPVNLDTYSSKNKTHVIIYERSKNNAIYQWNGFRLTNVNTIETQTEVILSGISTINNKSLLMISSNDTLSVYSLSANKLTMGSEKWNSSELTRILDLHNHVDGSEVLSFIAGSNQDDNVTISVVHTTANFSETETSGNEGEQLRECFNNLERNVYARRKTLKDARSKLKNFEELDSAKLENNSSVVLGESSTLDSEAEVKISELSTRLDLVNSLLDSYSMPNGSNIVVNGSLILKGKIRCSKMDARNVVIKSLNSHEFTPEQWLKYDEPQTITGPVKLKHVVTNHLDVSPEYSLVKDMVLQSEGKLVFTEKTRIGVLTAEKMYSEKINGILVNDIYLRSSGEPIKGVKTFENLKADEVKVKLLNGEQPDEILSILSKNKLTDLNFDSNVTINNLQVKTINDINWNEFKDSVFRIGTDSTLTGPLHFSKIKTEHLNVEKLNEEAVEDFLTKSTDQTIHSDIIFNRIFAGNISAQSVNGIKLSESAVWFGKNDSIGPITIDKLNVENDLEISGKVDDFLILKDGNRILGTNESDLLQQYEGTVRIKGNLYLRNLTLQPNAKLYLSGNEVEPDIQNIYWSKSTNQEIPTHVTVQGLNVPHVLTNVLNGVKFSQYMINSDTDTLETDYHFDKVIVNGNVLLHNNAVHQPDLDKLVKEAVKTKGSFMINGQKTYVDTLRAENLVTSKLEGINTLDVLNTRWPSNVTGTKTFKNVIVEGNVNSKIDHVDILNNVNVDDFKNEIIYIDQEQHLNKMDFEHLNVTNLHVQKLNGHQIEDYLDTMNKLQSLNKLESLVVNGNITIQNIFNVSRINDIPVEDILNKAPTIGEHGVIESDVRFSGKVKVGNLVTLFVNNQNMRSLTRRLLLRNLNQTITAPYSFENIKAGNLITPRINDKTVTNLIDVSTKRPQEITVPGGVAFRSEISMRTLIADKMTPCHIKSIAEELHDPSPKEWSSVKIRGNVTLLDDQNVLFRIFEKAVRMSTNNIIDAQVKFIGDVSAKQINADKHVNDINLLDIIEDAVFTESENEQIITGRKWFASLEAKEAVVMKNADIQVINGEDIQSLNDDIVDKNSIGETVIRGEKIFFGGLQTNRLNTKTIDLENIVNLDNPKKVPSAIFDYLDVSNDLNISFVNNIDFRNTLSNRLLCKSDHDQSANGIYYFEDVYVKDLTTPSINDIKIDDVVFDEGIQNITGPKRFSEKVHVFGDISVELINGISIREEYNKSILLGKPANINGSIVVMRPSRINGNIETESINGIRVSSIKEILEKTDTEAESQEIYYYKDRIIDNIRRNIPISQGLPQEYMYLEKSDDLQISVPDTLSASVVTSKGYVLLHVTGKEPSGEYCGLPRYCECPLQYALEISPERSITAFPDKGSQRIFSYDDEKMIVHFITNSVSTSANCSTDKSKLMNEVSMMTWNTLSTVNVTGQFYQYPKFFPGYISKVVYFTLDDITYALVGRYYDPVLGSNDLDCTVIRFDEKRMNATETQKILTRGVNELHVFHTAQGVVLVIGNSIGPQNEDADGETQIHRFNQLTGQFELLRIIPSFACSKATGVVLGTDSFIAMAHKIAPVQVLRYIPEYDNYFFYQSFELEEPVIGVSSFYTGGYGVSDAYLAIITGTDKYFIYSFEFLEGWKLISSGELEGVRNFIPFEMEKQSYLFAPSSKTSSLLTVVKSGFN</sequence>
<dbReference type="PANTHER" id="PTHR22918">
    <property type="entry name" value="SEMINAL PLASMA PROTEIN"/>
    <property type="match status" value="1"/>
</dbReference>
<dbReference type="EMBL" id="OU896720">
    <property type="protein sequence ID" value="CAG9816474.1"/>
    <property type="molecule type" value="Genomic_DNA"/>
</dbReference>
<protein>
    <submittedName>
        <fullName evidence="4">Uncharacterized protein</fullName>
    </submittedName>
</protein>
<comment type="subcellular location">
    <subcellularLocation>
        <location evidence="1">Secreted</location>
    </subcellularLocation>
</comment>
<keyword evidence="5" id="KW-1185">Reference proteome</keyword>
<dbReference type="InterPro" id="IPR051666">
    <property type="entry name" value="SP_Capacitation_Regulator"/>
</dbReference>
<evidence type="ECO:0000256" key="1">
    <source>
        <dbReference type="ARBA" id="ARBA00004613"/>
    </source>
</evidence>
<keyword evidence="3" id="KW-0732">Signal</keyword>
<dbReference type="Proteomes" id="UP001153737">
    <property type="component" value="Chromosome 14"/>
</dbReference>
<proteinExistence type="predicted"/>
<dbReference type="GO" id="GO:0008201">
    <property type="term" value="F:heparin binding"/>
    <property type="evidence" value="ECO:0007669"/>
    <property type="project" value="TreeGrafter"/>
</dbReference>
<feature type="signal peptide" evidence="3">
    <location>
        <begin position="1"/>
        <end position="22"/>
    </location>
</feature>
<feature type="chain" id="PRO_5040204193" evidence="3">
    <location>
        <begin position="23"/>
        <end position="1935"/>
    </location>
</feature>
<dbReference type="PANTHER" id="PTHR22918:SF6">
    <property type="entry name" value="EG:8D8.1 PROTEIN-RELATED"/>
    <property type="match status" value="1"/>
</dbReference>